<dbReference type="Pfam" id="PF00067">
    <property type="entry name" value="p450"/>
    <property type="match status" value="1"/>
</dbReference>
<keyword evidence="6 8" id="KW-0503">Monooxygenase</keyword>
<evidence type="ECO:0000313" key="10">
    <source>
        <dbReference type="EMBL" id="CAF1628453.1"/>
    </source>
</evidence>
<keyword evidence="3 7" id="KW-0479">Metal-binding</keyword>
<dbReference type="InterPro" id="IPR002401">
    <property type="entry name" value="Cyt_P450_E_grp-I"/>
</dbReference>
<dbReference type="PANTHER" id="PTHR24291:SF50">
    <property type="entry name" value="BIFUNCTIONAL ALBAFLAVENONE MONOOXYGENASE_TERPENE SYNTHASE"/>
    <property type="match status" value="1"/>
</dbReference>
<dbReference type="Proteomes" id="UP000663824">
    <property type="component" value="Unassembled WGS sequence"/>
</dbReference>
<dbReference type="PANTHER" id="PTHR24291">
    <property type="entry name" value="CYTOCHROME P450 FAMILY 4"/>
    <property type="match status" value="1"/>
</dbReference>
<protein>
    <recommendedName>
        <fullName evidence="14">Cytochrome P450</fullName>
    </recommendedName>
</protein>
<evidence type="ECO:0000256" key="6">
    <source>
        <dbReference type="ARBA" id="ARBA00023033"/>
    </source>
</evidence>
<feature type="binding site" description="axial binding residue" evidence="7">
    <location>
        <position position="447"/>
    </location>
    <ligand>
        <name>heme</name>
        <dbReference type="ChEBI" id="CHEBI:30413"/>
    </ligand>
    <ligandPart>
        <name>Fe</name>
        <dbReference type="ChEBI" id="CHEBI:18248"/>
    </ligandPart>
</feature>
<dbReference type="Proteomes" id="UP000663856">
    <property type="component" value="Unassembled WGS sequence"/>
</dbReference>
<dbReference type="OrthoDB" id="2789670at2759"/>
<evidence type="ECO:0000256" key="3">
    <source>
        <dbReference type="ARBA" id="ARBA00022723"/>
    </source>
</evidence>
<dbReference type="InterPro" id="IPR001128">
    <property type="entry name" value="Cyt_P450"/>
</dbReference>
<dbReference type="GO" id="GO:0016705">
    <property type="term" value="F:oxidoreductase activity, acting on paired donors, with incorporation or reduction of molecular oxygen"/>
    <property type="evidence" value="ECO:0007669"/>
    <property type="project" value="InterPro"/>
</dbReference>
<dbReference type="Gene3D" id="1.10.630.10">
    <property type="entry name" value="Cytochrome P450"/>
    <property type="match status" value="1"/>
</dbReference>
<dbReference type="Proteomes" id="UP000663834">
    <property type="component" value="Unassembled WGS sequence"/>
</dbReference>
<evidence type="ECO:0000313" key="11">
    <source>
        <dbReference type="EMBL" id="CAF2033397.1"/>
    </source>
</evidence>
<dbReference type="InterPro" id="IPR017972">
    <property type="entry name" value="Cyt_P450_CS"/>
</dbReference>
<keyword evidence="5 7" id="KW-0408">Iron</keyword>
<dbReference type="Proteomes" id="UP000663855">
    <property type="component" value="Unassembled WGS sequence"/>
</dbReference>
<comment type="cofactor">
    <cofactor evidence="7">
        <name>heme</name>
        <dbReference type="ChEBI" id="CHEBI:30413"/>
    </cofactor>
</comment>
<keyword evidence="4 8" id="KW-0560">Oxidoreductase</keyword>
<dbReference type="PROSITE" id="PS00086">
    <property type="entry name" value="CYTOCHROME_P450"/>
    <property type="match status" value="1"/>
</dbReference>
<evidence type="ECO:0000313" key="13">
    <source>
        <dbReference type="Proteomes" id="UP000663856"/>
    </source>
</evidence>
<gene>
    <name evidence="10" type="ORF">CJN711_LOCUS39050</name>
    <name evidence="9" type="ORF">KQP761_LOCUS14423</name>
    <name evidence="11" type="ORF">MBJ925_LOCUS10264</name>
    <name evidence="12" type="ORF">WKI299_LOCUS14563</name>
</gene>
<dbReference type="GO" id="GO:0020037">
    <property type="term" value="F:heme binding"/>
    <property type="evidence" value="ECO:0007669"/>
    <property type="project" value="InterPro"/>
</dbReference>
<evidence type="ECO:0000256" key="1">
    <source>
        <dbReference type="ARBA" id="ARBA00010617"/>
    </source>
</evidence>
<accession>A0A816RQU2</accession>
<dbReference type="InterPro" id="IPR036396">
    <property type="entry name" value="Cyt_P450_sf"/>
</dbReference>
<sequence length="500" mass="57093">MMLYLFLFFAGLLFAYIKFKHFTLRGPIPGLSPHLFFGNIIQTGLLSGRRVASEVYILLNGQFGDIYQYWLGFIHFVVVHNIDDVQYILSHRNIYDQGQIFLEKFSILVPNSIICNIGAKFKRHGAFAMPLFRRSKIISNINIVIDGTDKLLDRWRARSTGQVHTDVVEQCQNLLLEIFGLIAFDYDLETLDGNDSGNNNELTKALRDIMSIFRMIIYTPSIVSTTYLKLSPKYRRASATVERYLHRMVEQELAETPDSRLQRKKTSLIASLVNSLQADEPAEARKKEAEKTGLSRKELFDEMLMFLIAGYETTSTALAWSIYQLSKNPRVQQKLKTELMQDSSSQYLTVHRVDSLIYLDCFINEVLRYSPTIDGTSRSVVVDDCLPKSGIRLYKGDQVLIPTSALSRDTRLWNIDPEQFYPERFLNEDKNHHPCALLPFGGGHRQCLGQDLARFELKVILARMLQQVTFVDGGPEVNAGGFSQTLTIIPKHVGVTIEFH</sequence>
<evidence type="ECO:0000256" key="7">
    <source>
        <dbReference type="PIRSR" id="PIRSR602401-1"/>
    </source>
</evidence>
<evidence type="ECO:0000313" key="9">
    <source>
        <dbReference type="EMBL" id="CAF1497098.1"/>
    </source>
</evidence>
<evidence type="ECO:0000313" key="12">
    <source>
        <dbReference type="EMBL" id="CAF2073179.1"/>
    </source>
</evidence>
<evidence type="ECO:0000256" key="8">
    <source>
        <dbReference type="RuleBase" id="RU000461"/>
    </source>
</evidence>
<evidence type="ECO:0000256" key="2">
    <source>
        <dbReference type="ARBA" id="ARBA00022617"/>
    </source>
</evidence>
<dbReference type="EMBL" id="CAJNOW010006781">
    <property type="protein sequence ID" value="CAF1497098.1"/>
    <property type="molecule type" value="Genomic_DNA"/>
</dbReference>
<comment type="caution">
    <text evidence="12">The sequence shown here is derived from an EMBL/GenBank/DDBJ whole genome shotgun (WGS) entry which is preliminary data.</text>
</comment>
<dbReference type="PRINTS" id="PR00463">
    <property type="entry name" value="EP450I"/>
</dbReference>
<organism evidence="12 13">
    <name type="scientific">Rotaria magnacalcarata</name>
    <dbReference type="NCBI Taxonomy" id="392030"/>
    <lineage>
        <taxon>Eukaryota</taxon>
        <taxon>Metazoa</taxon>
        <taxon>Spiralia</taxon>
        <taxon>Gnathifera</taxon>
        <taxon>Rotifera</taxon>
        <taxon>Eurotatoria</taxon>
        <taxon>Bdelloidea</taxon>
        <taxon>Philodinida</taxon>
        <taxon>Philodinidae</taxon>
        <taxon>Rotaria</taxon>
    </lineage>
</organism>
<dbReference type="AlphaFoldDB" id="A0A816RQU2"/>
<evidence type="ECO:0008006" key="14">
    <source>
        <dbReference type="Google" id="ProtNLM"/>
    </source>
</evidence>
<proteinExistence type="inferred from homology"/>
<reference evidence="12" key="1">
    <citation type="submission" date="2021-02" db="EMBL/GenBank/DDBJ databases">
        <authorList>
            <person name="Nowell W R."/>
        </authorList>
    </citation>
    <scope>NUCLEOTIDE SEQUENCE</scope>
</reference>
<dbReference type="GO" id="GO:0004497">
    <property type="term" value="F:monooxygenase activity"/>
    <property type="evidence" value="ECO:0007669"/>
    <property type="project" value="UniProtKB-KW"/>
</dbReference>
<dbReference type="SUPFAM" id="SSF48264">
    <property type="entry name" value="Cytochrome P450"/>
    <property type="match status" value="1"/>
</dbReference>
<name>A0A816RQU2_9BILA</name>
<comment type="similarity">
    <text evidence="1 8">Belongs to the cytochrome P450 family.</text>
</comment>
<keyword evidence="2 7" id="KW-0349">Heme</keyword>
<evidence type="ECO:0000256" key="5">
    <source>
        <dbReference type="ARBA" id="ARBA00023004"/>
    </source>
</evidence>
<dbReference type="EMBL" id="CAJNRF010005689">
    <property type="protein sequence ID" value="CAF2073179.1"/>
    <property type="molecule type" value="Genomic_DNA"/>
</dbReference>
<dbReference type="InterPro" id="IPR050196">
    <property type="entry name" value="Cytochrome_P450_Monoox"/>
</dbReference>
<dbReference type="PRINTS" id="PR00385">
    <property type="entry name" value="P450"/>
</dbReference>
<dbReference type="CDD" id="cd00302">
    <property type="entry name" value="cytochrome_P450"/>
    <property type="match status" value="1"/>
</dbReference>
<evidence type="ECO:0000256" key="4">
    <source>
        <dbReference type="ARBA" id="ARBA00023002"/>
    </source>
</evidence>
<dbReference type="GO" id="GO:0005506">
    <property type="term" value="F:iron ion binding"/>
    <property type="evidence" value="ECO:0007669"/>
    <property type="project" value="InterPro"/>
</dbReference>
<dbReference type="EMBL" id="CAJNRE010004227">
    <property type="protein sequence ID" value="CAF2033397.1"/>
    <property type="molecule type" value="Genomic_DNA"/>
</dbReference>
<dbReference type="EMBL" id="CAJNOV010019152">
    <property type="protein sequence ID" value="CAF1628453.1"/>
    <property type="molecule type" value="Genomic_DNA"/>
</dbReference>